<evidence type="ECO:0000259" key="10">
    <source>
        <dbReference type="PROSITE" id="PS50178"/>
    </source>
</evidence>
<dbReference type="InterPro" id="IPR013083">
    <property type="entry name" value="Znf_RING/FYVE/PHD"/>
</dbReference>
<dbReference type="GO" id="GO:0046983">
    <property type="term" value="F:protein dimerization activity"/>
    <property type="evidence" value="ECO:0007669"/>
    <property type="project" value="InterPro"/>
</dbReference>
<dbReference type="GO" id="GO:0007040">
    <property type="term" value="P:lysosome organization"/>
    <property type="evidence" value="ECO:0007669"/>
    <property type="project" value="UniProtKB-ARBA"/>
</dbReference>
<evidence type="ECO:0000256" key="2">
    <source>
        <dbReference type="ARBA" id="ARBA00022553"/>
    </source>
</evidence>
<dbReference type="Proteomes" id="UP001181693">
    <property type="component" value="Unassembled WGS sequence"/>
</dbReference>
<dbReference type="CDD" id="cd15724">
    <property type="entry name" value="FYVE_ZFY26"/>
    <property type="match status" value="1"/>
</dbReference>
<proteinExistence type="predicted"/>
<keyword evidence="3" id="KW-0479">Metal-binding</keyword>
<dbReference type="InterPro" id="IPR057946">
    <property type="entry name" value="TPR_ZFYVE26"/>
</dbReference>
<dbReference type="Pfam" id="PF01363">
    <property type="entry name" value="FYVE"/>
    <property type="match status" value="1"/>
</dbReference>
<dbReference type="Pfam" id="PF05699">
    <property type="entry name" value="Dimer_Tnp_hAT"/>
    <property type="match status" value="1"/>
</dbReference>
<dbReference type="InterPro" id="IPR011011">
    <property type="entry name" value="Znf_FYVE_PHD"/>
</dbReference>
<organism evidence="11 12">
    <name type="scientific">Pyxicephalus adspersus</name>
    <name type="common">African bullfrog</name>
    <dbReference type="NCBI Taxonomy" id="30357"/>
    <lineage>
        <taxon>Eukaryota</taxon>
        <taxon>Metazoa</taxon>
        <taxon>Chordata</taxon>
        <taxon>Craniata</taxon>
        <taxon>Vertebrata</taxon>
        <taxon>Euteleostomi</taxon>
        <taxon>Amphibia</taxon>
        <taxon>Batrachia</taxon>
        <taxon>Anura</taxon>
        <taxon>Neobatrachia</taxon>
        <taxon>Ranoidea</taxon>
        <taxon>Pyxicephalidae</taxon>
        <taxon>Pyxicephalinae</taxon>
        <taxon>Pyxicephalus</taxon>
    </lineage>
</organism>
<dbReference type="GO" id="GO:0032465">
    <property type="term" value="P:regulation of cytokinesis"/>
    <property type="evidence" value="ECO:0007669"/>
    <property type="project" value="TreeGrafter"/>
</dbReference>
<comment type="caution">
    <text evidence="11">The sequence shown here is derived from an EMBL/GenBank/DDBJ whole genome shotgun (WGS) entry which is preliminary data.</text>
</comment>
<dbReference type="SUPFAM" id="SSF57903">
    <property type="entry name" value="FYVE/PHD zinc finger"/>
    <property type="match status" value="1"/>
</dbReference>
<evidence type="ECO:0000256" key="8">
    <source>
        <dbReference type="PROSITE-ProRule" id="PRU00091"/>
    </source>
</evidence>
<dbReference type="InterPro" id="IPR028730">
    <property type="entry name" value="ZFYVE26"/>
</dbReference>
<reference evidence="11" key="1">
    <citation type="thesis" date="2020" institute="ProQuest LLC" country="789 East Eisenhower Parkway, Ann Arbor, MI, USA">
        <title>Comparative Genomics and Chromosome Evolution.</title>
        <authorList>
            <person name="Mudd A.B."/>
        </authorList>
    </citation>
    <scope>NUCLEOTIDE SEQUENCE</scope>
    <source>
        <strain evidence="11">1538</strain>
        <tissue evidence="11">Blood</tissue>
    </source>
</reference>
<evidence type="ECO:0000256" key="7">
    <source>
        <dbReference type="ARBA" id="ARBA00044939"/>
    </source>
</evidence>
<evidence type="ECO:0000256" key="5">
    <source>
        <dbReference type="ARBA" id="ARBA00022833"/>
    </source>
</evidence>
<keyword evidence="4 8" id="KW-0863">Zinc-finger</keyword>
<dbReference type="GO" id="GO:0005813">
    <property type="term" value="C:centrosome"/>
    <property type="evidence" value="ECO:0007669"/>
    <property type="project" value="TreeGrafter"/>
</dbReference>
<dbReference type="GO" id="GO:0005765">
    <property type="term" value="C:lysosomal membrane"/>
    <property type="evidence" value="ECO:0007669"/>
    <property type="project" value="TreeGrafter"/>
</dbReference>
<comment type="function">
    <text evidence="7">Phosphatidylinositol 3-phosphate-binding protein required for the abscission step in cytokinesis: recruited to the midbody during cytokinesis and acts as a regulator of abscission. May also be required for efficient homologous recombination DNA double-strand break repair.</text>
</comment>
<sequence length="2472" mass="282692">MGGSSGRGHLSQTMQALFQRKQASSRAAITDDTQQHYSVMVQEYLSSIWDTCNLQSQDPLGYWVSKLEQWPELGEHAIQILACPAASVLPERAFSAGGGIELYELFLFSRHYTKANRKEIFSPHFITNTVLALHQNLFQNPELVQALLSFLLVDDDVPTAFEYNHCLLNITVDFMLDLLTSVQTHQQTEALLDNFFSQTMHKIYNALRSMHFDLDLQASELRDLCSKLFEACWVKGNVSEEQVQTSMLRKQNSGLVNLYASVINDKSNTFVPGQVSCRKVSAQGLMDTEKSIHNFFCDIQSVLWKKVFVYCLSSGKHFLEQILLTALTLLKSEDFSTLRELLSNEFKPLRRLLVLLGWTHLQSSESAKSLLQRLHNDTEICNDSLLKGFCDGLFFQVEVVEWCIEQNSRCIAKKDILRYLNSLDSHSGLYILHNLTNLPKLNEEDVFRLFQKGLPSGKNEVSVNQREAHDLAQQRSNVMFQAFCGLKYAIYALCIHASKHDQRRNCNAKYVDVSFGDSEFASKSGMENSLFQDTSGLFVQYFTKCHYYLCLLPPHLKLELVENIFSLMFASLNDLVPDTRLFDHCFMEEISEDPDINFDSPGSLDIDKGGPGKSSFISLQHTSNTVNNGNATDSCQRLSFCTKDNESTLWENATTNYIDLKHFITGLTGFLADEIVLDTFLKMLTEQVHLLKDSFPHFSSLNNEQILLKDVNPQTTLSEFNIRVTQLSKYICDAQWRYKVVMSNRNTESSPHNLSVRSDVDCCCVWQKNNLIPMMLSPPESLLISCIIRKNYSEAHQVAQMFHLQSSQSYSELIFMERYQEVIEELVKVEKKIENQSSETAIRRTNNSRSTLQAIGNAAAAGMVFYSISDVTDKLVALAEYSLPTMQDNSWIRSLCLEKADQWKKIAEELSPAAMAAFDLACTEAHLWKTCKQLLEASERRLLTSIEGKGQKADLGMEHSDGIKGFQAVLQQMNKLINYPGVLQTQTELEEKLSSLFKSCITEIFHTCYSLLQDDYLVCHIILDSELEQIFVQLKAVIDSSELKGNIVQSLLDQLTMKPQEVNMNPVCKQIILLLENLEKRALNVGSYSFGHVHRFFTYVDTLAKVIVKSIHLDLESSMDLKMGNTLITLRQKPSQLISHLVFERQVPPERLLYLLKKEKLELNVEQVIVDYCCEALPFIHPRKLNETQFLACRIQQLMQHSLEVYFPDIPITISACTEDSDDGMLSKQNSLTSNYCQYSFTASVLSFLRNKSNVTAILACLSVIKSQKSSKSGLSWMDLRGSRKESPLDMDTVSSECELMLSEFPAFQRYINLLSAPFRENPQAVSLLSSPLCGKPCSALILLGLHSSSSSSAVIEAFQETLSKKDWINALHILNHFTFDDLENVKDALLCCAAAEETNGWRYLFAVKDATIRIRLALFFLDKWSLESCRELLAYCLCEANIKETLQMELQKKKKEVEVYRKIFLLKEGIVPSCRQDLKEDCIKDPEAIIQIILKTKDYKLCEDWGLFYPIPKDLFVDVYLNHLLHLLDNKDTERSLQLLKRVDDKNLQLAVTEKALLRDPCIFSLHFLSKYLVLHFKNNLLEMRWHELRNIYIGSKMLLALPEPAHLTYVHLISSPLLMLEQLLMNMKIDWISTAVRTLKQLVNDPDSTFSVEDLDKLLCIYAGKALDVPFSLREKRTDFVYRIPEINRHSAELEIISSSQAEQLPSTPIAGPPDKGLKQRKSSPEFIPPEKPPTKMQWIPDDTEVTCMVCKNERFTMFNRRHHCRRCGRVVCSSCSMKKMVVEGCRENPARVCDQCHSYCSTNDPLTKEDLEPIKEKSVDGHDLSDVLRLSKASELQWFLTLSEAENEVERKEFYYEQAPSASLCSAILNLHSRSDECGYQLIERCCLLSKGITNPEIDSRLLLDIMKNLLFSAKMIFVKTARSHDLALCDSYSSKVDLLKILVAASYQDIPSLNEIVRPAAVVRLRNQLLETEYYSLAIEVSTKTGLDPSGVWHAWGMACLKSDNLPGAREKFSRCVKVPLDLNQKNIGSKLLEDIIQYLEYAAKPILLVKDDDYFATLKELEFILKARCIWYEMMPEGKIQNNMYFQECQYYLHTYATNLGIIQFYMRHGLMRDALLHLLNKECPGDIFIEGIFVPSYENGKLHTLETMLESIDASLESWSTYLIDACKHLQKKSFYNILYEIQQFMKDHVRAAMTCIRFFCHKAQTYHDLGDNQKWLVKSKEHLKIYLQDVSRSSRRKSFDTFRKKMSAADISRHINTIELQMEITKFLQRCENLETSQDHNKPPPTLFGHNTMIIDVACRVILEGKNVEEGFGIAFRVIQDFQLDASMVYSKVCKQLLYQQNYSEILQLVKCVNESGIAAEKDCDQILLRCVEEMADLSSDELEKLIQGMKTDEAKIKAFLACRMMRTAYLTAVKQEPEKAVQLVQEVLQVAHNLHDSVVEGICSKWLVEHPPLSKEGQYHTSHK</sequence>
<dbReference type="InterPro" id="IPR008906">
    <property type="entry name" value="HATC_C_dom"/>
</dbReference>
<dbReference type="GO" id="GO:0030496">
    <property type="term" value="C:midbody"/>
    <property type="evidence" value="ECO:0007669"/>
    <property type="project" value="TreeGrafter"/>
</dbReference>
<dbReference type="PANTHER" id="PTHR46591">
    <property type="entry name" value="ZINC FINGER FYVE DOMAIN-CONTAINING PROTEIN 26"/>
    <property type="match status" value="1"/>
</dbReference>
<dbReference type="GO" id="GO:0000724">
    <property type="term" value="P:double-strand break repair via homologous recombination"/>
    <property type="evidence" value="ECO:0007669"/>
    <property type="project" value="InterPro"/>
</dbReference>
<dbReference type="GO" id="GO:0000281">
    <property type="term" value="P:mitotic cytokinesis"/>
    <property type="evidence" value="ECO:0007669"/>
    <property type="project" value="InterPro"/>
</dbReference>
<evidence type="ECO:0000256" key="4">
    <source>
        <dbReference type="ARBA" id="ARBA00022771"/>
    </source>
</evidence>
<gene>
    <name evidence="11" type="ORF">GDO54_005170</name>
</gene>
<dbReference type="PROSITE" id="PS50178">
    <property type="entry name" value="ZF_FYVE"/>
    <property type="match status" value="1"/>
</dbReference>
<evidence type="ECO:0000313" key="11">
    <source>
        <dbReference type="EMBL" id="DBA14160.1"/>
    </source>
</evidence>
<evidence type="ECO:0000256" key="1">
    <source>
        <dbReference type="ARBA" id="ARBA00014373"/>
    </source>
</evidence>
<dbReference type="SMART" id="SM00064">
    <property type="entry name" value="FYVE"/>
    <property type="match status" value="1"/>
</dbReference>
<dbReference type="InterPro" id="IPR017455">
    <property type="entry name" value="Znf_FYVE-rel"/>
</dbReference>
<feature type="domain" description="FYVE-type" evidence="10">
    <location>
        <begin position="1744"/>
        <end position="1804"/>
    </location>
</feature>
<dbReference type="GO" id="GO:0008270">
    <property type="term" value="F:zinc ion binding"/>
    <property type="evidence" value="ECO:0007669"/>
    <property type="project" value="UniProtKB-KW"/>
</dbReference>
<dbReference type="PANTHER" id="PTHR46591:SF1">
    <property type="entry name" value="ZINC FINGER FYVE DOMAIN-CONTAINING PROTEIN 26"/>
    <property type="match status" value="1"/>
</dbReference>
<feature type="region of interest" description="Disordered" evidence="9">
    <location>
        <begin position="1703"/>
        <end position="1738"/>
    </location>
</feature>
<dbReference type="InterPro" id="IPR000306">
    <property type="entry name" value="Znf_FYVE"/>
</dbReference>
<dbReference type="GO" id="GO:0032266">
    <property type="term" value="F:phosphatidylinositol-3-phosphate binding"/>
    <property type="evidence" value="ECO:0007669"/>
    <property type="project" value="InterPro"/>
</dbReference>
<keyword evidence="2" id="KW-0597">Phosphoprotein</keyword>
<dbReference type="FunFam" id="3.30.40.10:FF:000295">
    <property type="entry name" value="Zinc finger, FYVE domain-containing 26"/>
    <property type="match status" value="1"/>
</dbReference>
<name>A0AAV2ZQW5_PYXAD</name>
<protein>
    <recommendedName>
        <fullName evidence="1">Zinc finger FYVE domain-containing protein 26</fullName>
    </recommendedName>
</protein>
<evidence type="ECO:0000256" key="6">
    <source>
        <dbReference type="ARBA" id="ARBA00025962"/>
    </source>
</evidence>
<keyword evidence="5" id="KW-0862">Zinc</keyword>
<keyword evidence="12" id="KW-1185">Reference proteome</keyword>
<dbReference type="Pfam" id="PF25569">
    <property type="entry name" value="TPR_ZFYVE26"/>
    <property type="match status" value="1"/>
</dbReference>
<dbReference type="Gene3D" id="3.30.40.10">
    <property type="entry name" value="Zinc/RING finger domain, C3HC4 (zinc finger)"/>
    <property type="match status" value="1"/>
</dbReference>
<evidence type="ECO:0000256" key="9">
    <source>
        <dbReference type="SAM" id="MobiDB-lite"/>
    </source>
</evidence>
<accession>A0AAV2ZQW5</accession>
<evidence type="ECO:0000313" key="12">
    <source>
        <dbReference type="Proteomes" id="UP001181693"/>
    </source>
</evidence>
<dbReference type="EMBL" id="DYDO01000013">
    <property type="protein sequence ID" value="DBA14160.1"/>
    <property type="molecule type" value="Genomic_DNA"/>
</dbReference>
<comment type="subunit">
    <text evidence="6">Interacts with AP5Z1, AP5B1, AP5S1 and SPG11. Interacts with TTC19 and KIF13A.</text>
</comment>
<evidence type="ECO:0000256" key="3">
    <source>
        <dbReference type="ARBA" id="ARBA00022723"/>
    </source>
</evidence>